<evidence type="ECO:0000313" key="3">
    <source>
        <dbReference type="Proteomes" id="UP000516052"/>
    </source>
</evidence>
<dbReference type="EMBL" id="CP060828">
    <property type="protein sequence ID" value="QNP68648.1"/>
    <property type="molecule type" value="Genomic_DNA"/>
</dbReference>
<evidence type="ECO:0000313" key="2">
    <source>
        <dbReference type="EMBL" id="QNP68648.1"/>
    </source>
</evidence>
<feature type="transmembrane region" description="Helical" evidence="1">
    <location>
        <begin position="6"/>
        <end position="25"/>
    </location>
</feature>
<feature type="transmembrane region" description="Helical" evidence="1">
    <location>
        <begin position="143"/>
        <end position="160"/>
    </location>
</feature>
<proteinExistence type="predicted"/>
<dbReference type="KEGG" id="sroi:IAG44_03660"/>
<keyword evidence="1" id="KW-1133">Transmembrane helix</keyword>
<name>A0A7H0I782_9ACTN</name>
<dbReference type="AlphaFoldDB" id="A0A7H0I782"/>
<feature type="transmembrane region" description="Helical" evidence="1">
    <location>
        <begin position="265"/>
        <end position="284"/>
    </location>
</feature>
<feature type="transmembrane region" description="Helical" evidence="1">
    <location>
        <begin position="117"/>
        <end position="137"/>
    </location>
</feature>
<keyword evidence="1" id="KW-0812">Transmembrane</keyword>
<gene>
    <name evidence="2" type="ORF">IAG44_03660</name>
</gene>
<reference evidence="2 3" key="1">
    <citation type="submission" date="2020-08" db="EMBL/GenBank/DDBJ databases">
        <title>A novel species.</title>
        <authorList>
            <person name="Gao J."/>
        </authorList>
    </citation>
    <scope>NUCLEOTIDE SEQUENCE [LARGE SCALE GENOMIC DNA]</scope>
    <source>
        <strain evidence="2 3">CRXT-G-22</strain>
    </source>
</reference>
<organism evidence="2 3">
    <name type="scientific">Streptomyces roseirectus</name>
    <dbReference type="NCBI Taxonomy" id="2768066"/>
    <lineage>
        <taxon>Bacteria</taxon>
        <taxon>Bacillati</taxon>
        <taxon>Actinomycetota</taxon>
        <taxon>Actinomycetes</taxon>
        <taxon>Kitasatosporales</taxon>
        <taxon>Streptomycetaceae</taxon>
        <taxon>Streptomyces</taxon>
    </lineage>
</organism>
<evidence type="ECO:0000256" key="1">
    <source>
        <dbReference type="SAM" id="Phobius"/>
    </source>
</evidence>
<protein>
    <submittedName>
        <fullName evidence="2">DUF3592 domain-containing protein</fullName>
    </submittedName>
</protein>
<dbReference type="RefSeq" id="WP_187745687.1">
    <property type="nucleotide sequence ID" value="NZ_CP060828.1"/>
</dbReference>
<keyword evidence="1" id="KW-0472">Membrane</keyword>
<sequence>MGGYLVGWCAVLGVAALAGYGRSLAGLTRAQRAVRATGRIVRVREPRHGGSRRGGVSVVVAYTDPATGGEVVVTNEGERGDVITAAWPGREIGVSHPPGRPHAYRFTTAPGEPGRGLGWPNFAVFLIYAGVVVYLAVERAWPWALVGFCGLWALFGLAYVPGSVRASRRRAARLAAMETVPGKVVAVLKDVSDDSEGGTMTTITPVVSFTTADGTTVTAHCESGIPRPKDAYGRDVLVHYTPGDPADFTLDLAGERRAERREVPFVLLALAVLVGAAVTGAVLLV</sequence>
<accession>A0A7H0I782</accession>
<dbReference type="Proteomes" id="UP000516052">
    <property type="component" value="Chromosome"/>
</dbReference>
<keyword evidence="3" id="KW-1185">Reference proteome</keyword>